<evidence type="ECO:0000256" key="7">
    <source>
        <dbReference type="ARBA" id="ARBA00022927"/>
    </source>
</evidence>
<dbReference type="InterPro" id="IPR006260">
    <property type="entry name" value="TonB/TolA_C"/>
</dbReference>
<dbReference type="Gene3D" id="3.30.1150.10">
    <property type="match status" value="2"/>
</dbReference>
<dbReference type="GO" id="GO:0031992">
    <property type="term" value="F:energy transducer activity"/>
    <property type="evidence" value="ECO:0007669"/>
    <property type="project" value="TreeGrafter"/>
</dbReference>
<dbReference type="GO" id="GO:0055085">
    <property type="term" value="P:transmembrane transport"/>
    <property type="evidence" value="ECO:0007669"/>
    <property type="project" value="InterPro"/>
</dbReference>
<feature type="domain" description="TonB C-terminal" evidence="11">
    <location>
        <begin position="36"/>
        <end position="132"/>
    </location>
</feature>
<keyword evidence="4" id="KW-1003">Cell membrane</keyword>
<feature type="chain" id="PRO_5015481859" evidence="10">
    <location>
        <begin position="19"/>
        <end position="483"/>
    </location>
</feature>
<accession>A0A2T0T5F2</accession>
<dbReference type="Pfam" id="PF03544">
    <property type="entry name" value="TonB_C"/>
    <property type="match status" value="2"/>
</dbReference>
<proteinExistence type="inferred from homology"/>
<evidence type="ECO:0000256" key="3">
    <source>
        <dbReference type="ARBA" id="ARBA00022448"/>
    </source>
</evidence>
<evidence type="ECO:0000256" key="1">
    <source>
        <dbReference type="ARBA" id="ARBA00004383"/>
    </source>
</evidence>
<keyword evidence="7" id="KW-0653">Protein transport</keyword>
<dbReference type="Proteomes" id="UP000238375">
    <property type="component" value="Unassembled WGS sequence"/>
</dbReference>
<dbReference type="GO" id="GO:0015031">
    <property type="term" value="P:protein transport"/>
    <property type="evidence" value="ECO:0007669"/>
    <property type="project" value="UniProtKB-KW"/>
</dbReference>
<name>A0A2T0T5F2_9BACT</name>
<dbReference type="InterPro" id="IPR037682">
    <property type="entry name" value="TonB_C"/>
</dbReference>
<dbReference type="SUPFAM" id="SSF74653">
    <property type="entry name" value="TolA/TonB C-terminal domain"/>
    <property type="match status" value="2"/>
</dbReference>
<evidence type="ECO:0000256" key="4">
    <source>
        <dbReference type="ARBA" id="ARBA00022475"/>
    </source>
</evidence>
<evidence type="ECO:0000259" key="11">
    <source>
        <dbReference type="PROSITE" id="PS52015"/>
    </source>
</evidence>
<evidence type="ECO:0000256" key="8">
    <source>
        <dbReference type="ARBA" id="ARBA00022989"/>
    </source>
</evidence>
<dbReference type="EMBL" id="PVTE01000006">
    <property type="protein sequence ID" value="PRY40869.1"/>
    <property type="molecule type" value="Genomic_DNA"/>
</dbReference>
<keyword evidence="13" id="KW-1185">Reference proteome</keyword>
<dbReference type="NCBIfam" id="TIGR01352">
    <property type="entry name" value="tonB_Cterm"/>
    <property type="match status" value="2"/>
</dbReference>
<evidence type="ECO:0000256" key="6">
    <source>
        <dbReference type="ARBA" id="ARBA00022692"/>
    </source>
</evidence>
<dbReference type="PROSITE" id="PS52015">
    <property type="entry name" value="TONB_CTD"/>
    <property type="match status" value="2"/>
</dbReference>
<comment type="subcellular location">
    <subcellularLocation>
        <location evidence="1">Cell inner membrane</location>
        <topology evidence="1">Single-pass membrane protein</topology>
        <orientation evidence="1">Periplasmic side</orientation>
    </subcellularLocation>
</comment>
<keyword evidence="6" id="KW-0812">Transmembrane</keyword>
<evidence type="ECO:0000313" key="12">
    <source>
        <dbReference type="EMBL" id="PRY40869.1"/>
    </source>
</evidence>
<keyword evidence="10" id="KW-0732">Signal</keyword>
<protein>
    <submittedName>
        <fullName evidence="12">TonB family protein</fullName>
    </submittedName>
</protein>
<dbReference type="AlphaFoldDB" id="A0A2T0T5F2"/>
<sequence length="483" mass="54506">MKSVFLLSLLLLSIAGFSQQPVYKEFEVDSAAIPRGGVDYITRFLAANLRKPIKAASEGVGGRVLVQGVVEPDGRITDVTLLRSLRPDLDQEALRVFRLFNAWKPAKKDGIAVRQQVMYPVVFTRNEPFPYVAGNRITYYAADQKLTTNSTVAKYRQLMPVDSTGIPNGDLVIYERGRKNWQEMTRIPLVQRKISQAGPDTQSVTWTGYKNADGLWFDYVYSVNNNGILVGKTAYLDGRPASTPLHYYDNGVLIETDYVADGRTFLSSWYPNGQIRQVRFQEENPSGKGHTEQLINYWEPNGKQSVIDGNGKVILTEIDRSRIDSTKQVRYIEQGEYVQGKRQGLWTGQYDDNSYTYEEIYDKGVLQSGKSQRDGKAPVTYTEREQQPEFQGGMQGLGQFLANNLRYPSDAQKKGQQGRVFVSFVVCTDGTLCDYEVTKGVSPSVDREALRVVKAMSGKWKPGVQRGERVRVKYNLPINFTLE</sequence>
<keyword evidence="8" id="KW-1133">Transmembrane helix</keyword>
<dbReference type="PANTHER" id="PTHR33446:SF2">
    <property type="entry name" value="PROTEIN TONB"/>
    <property type="match status" value="1"/>
</dbReference>
<keyword evidence="5" id="KW-0997">Cell inner membrane</keyword>
<evidence type="ECO:0000313" key="13">
    <source>
        <dbReference type="Proteomes" id="UP000238375"/>
    </source>
</evidence>
<keyword evidence="3" id="KW-0813">Transport</keyword>
<comment type="caution">
    <text evidence="12">The sequence shown here is derived from an EMBL/GenBank/DDBJ whole genome shotgun (WGS) entry which is preliminary data.</text>
</comment>
<dbReference type="Gene3D" id="3.90.930.1">
    <property type="match status" value="1"/>
</dbReference>
<reference evidence="12 13" key="1">
    <citation type="submission" date="2018-03" db="EMBL/GenBank/DDBJ databases">
        <title>Genomic Encyclopedia of Archaeal and Bacterial Type Strains, Phase II (KMG-II): from individual species to whole genera.</title>
        <authorList>
            <person name="Goeker M."/>
        </authorList>
    </citation>
    <scope>NUCLEOTIDE SEQUENCE [LARGE SCALE GENOMIC DNA]</scope>
    <source>
        <strain evidence="12 13">DSM 28354</strain>
    </source>
</reference>
<keyword evidence="9" id="KW-0472">Membrane</keyword>
<dbReference type="GO" id="GO:0098797">
    <property type="term" value="C:plasma membrane protein complex"/>
    <property type="evidence" value="ECO:0007669"/>
    <property type="project" value="TreeGrafter"/>
</dbReference>
<dbReference type="InterPro" id="IPR051045">
    <property type="entry name" value="TonB-dependent_transducer"/>
</dbReference>
<evidence type="ECO:0000256" key="5">
    <source>
        <dbReference type="ARBA" id="ARBA00022519"/>
    </source>
</evidence>
<organism evidence="12 13">
    <name type="scientific">Spirosoma oryzae</name>
    <dbReference type="NCBI Taxonomy" id="1469603"/>
    <lineage>
        <taxon>Bacteria</taxon>
        <taxon>Pseudomonadati</taxon>
        <taxon>Bacteroidota</taxon>
        <taxon>Cytophagia</taxon>
        <taxon>Cytophagales</taxon>
        <taxon>Cytophagaceae</taxon>
        <taxon>Spirosoma</taxon>
    </lineage>
</organism>
<feature type="signal peptide" evidence="10">
    <location>
        <begin position="1"/>
        <end position="18"/>
    </location>
</feature>
<gene>
    <name evidence="12" type="ORF">CLV58_10652</name>
</gene>
<dbReference type="PANTHER" id="PTHR33446">
    <property type="entry name" value="PROTEIN TONB-RELATED"/>
    <property type="match status" value="1"/>
</dbReference>
<evidence type="ECO:0000256" key="10">
    <source>
        <dbReference type="SAM" id="SignalP"/>
    </source>
</evidence>
<evidence type="ECO:0000256" key="9">
    <source>
        <dbReference type="ARBA" id="ARBA00023136"/>
    </source>
</evidence>
<dbReference type="RefSeq" id="WP_170108669.1">
    <property type="nucleotide sequence ID" value="NZ_PVTE01000006.1"/>
</dbReference>
<evidence type="ECO:0000256" key="2">
    <source>
        <dbReference type="ARBA" id="ARBA00006555"/>
    </source>
</evidence>
<comment type="similarity">
    <text evidence="2">Belongs to the TonB family.</text>
</comment>
<feature type="domain" description="TonB C-terminal" evidence="11">
    <location>
        <begin position="392"/>
        <end position="483"/>
    </location>
</feature>